<dbReference type="CDD" id="cd08073">
    <property type="entry name" value="MPN_NLPC_P60"/>
    <property type="match status" value="1"/>
</dbReference>
<keyword evidence="7" id="KW-0482">Metalloprotease</keyword>
<evidence type="ECO:0000313" key="11">
    <source>
        <dbReference type="Proteomes" id="UP000053226"/>
    </source>
</evidence>
<dbReference type="RefSeq" id="WP_053908860.1">
    <property type="nucleotide sequence ID" value="NZ_CAWMUS010000026.1"/>
</dbReference>
<dbReference type="SUPFAM" id="SSF102712">
    <property type="entry name" value="JAB1/MPN domain"/>
    <property type="match status" value="1"/>
</dbReference>
<dbReference type="Gene3D" id="3.90.1720.10">
    <property type="entry name" value="endopeptidase domain like (from Nostoc punctiforme)"/>
    <property type="match status" value="1"/>
</dbReference>
<reference evidence="10 11" key="1">
    <citation type="submission" date="2015-07" db="EMBL/GenBank/DDBJ databases">
        <title>ATOL: Assembling a taxonomically balanced genome-scale reconstruction of the evolutionary history of the Enterobacteriaceae.</title>
        <authorList>
            <person name="Plunkett G.III."/>
            <person name="Neeno-Eckwall E.C."/>
            <person name="Glasner J.D."/>
            <person name="Perna N.T."/>
        </authorList>
    </citation>
    <scope>NUCLEOTIDE SEQUENCE [LARGE SCALE GENOMIC DNA]</scope>
    <source>
        <strain evidence="10 11">ATCC 35017</strain>
    </source>
</reference>
<feature type="domain" description="NlpC/P60" evidence="9">
    <location>
        <begin position="99"/>
        <end position="233"/>
    </location>
</feature>
<dbReference type="PROSITE" id="PS51935">
    <property type="entry name" value="NLPC_P60"/>
    <property type="match status" value="1"/>
</dbReference>
<dbReference type="GO" id="GO:0006508">
    <property type="term" value="P:proteolysis"/>
    <property type="evidence" value="ECO:0007669"/>
    <property type="project" value="UniProtKB-KW"/>
</dbReference>
<dbReference type="GO" id="GO:0008270">
    <property type="term" value="F:zinc ion binding"/>
    <property type="evidence" value="ECO:0007669"/>
    <property type="project" value="TreeGrafter"/>
</dbReference>
<evidence type="ECO:0000256" key="2">
    <source>
        <dbReference type="ARBA" id="ARBA00022670"/>
    </source>
</evidence>
<protein>
    <submittedName>
        <fullName evidence="10">Phage tail assembly protein</fullName>
    </submittedName>
</protein>
<dbReference type="PANTHER" id="PTHR34858">
    <property type="entry name" value="CYSO-CYSTEINE PEPTIDASE"/>
    <property type="match status" value="1"/>
</dbReference>
<dbReference type="InterPro" id="IPR051929">
    <property type="entry name" value="VirAsm_ModProt"/>
</dbReference>
<dbReference type="OrthoDB" id="1494599at2"/>
<keyword evidence="3" id="KW-0479">Metal-binding</keyword>
<evidence type="ECO:0000259" key="8">
    <source>
        <dbReference type="PROSITE" id="PS50249"/>
    </source>
</evidence>
<dbReference type="InterPro" id="IPR038765">
    <property type="entry name" value="Papain-like_cys_pep_sf"/>
</dbReference>
<evidence type="ECO:0000256" key="6">
    <source>
        <dbReference type="ARBA" id="ARBA00022833"/>
    </source>
</evidence>
<comment type="caution">
    <text evidence="10">The sequence shown here is derived from an EMBL/GenBank/DDBJ whole genome shotgun (WGS) entry which is preliminary data.</text>
</comment>
<evidence type="ECO:0000256" key="4">
    <source>
        <dbReference type="ARBA" id="ARBA00022801"/>
    </source>
</evidence>
<keyword evidence="6" id="KW-0862">Zinc</keyword>
<gene>
    <name evidence="10" type="ORF">M992_2477</name>
</gene>
<keyword evidence="11" id="KW-1185">Reference proteome</keyword>
<dbReference type="PROSITE" id="PS50249">
    <property type="entry name" value="MPN"/>
    <property type="match status" value="1"/>
</dbReference>
<proteinExistence type="inferred from homology"/>
<organism evidence="10 11">
    <name type="scientific">Moellerella wisconsensis ATCC 35017</name>
    <dbReference type="NCBI Taxonomy" id="1354267"/>
    <lineage>
        <taxon>Bacteria</taxon>
        <taxon>Pseudomonadati</taxon>
        <taxon>Pseudomonadota</taxon>
        <taxon>Gammaproteobacteria</taxon>
        <taxon>Enterobacterales</taxon>
        <taxon>Morganellaceae</taxon>
        <taxon>Moellerella</taxon>
    </lineage>
</organism>
<keyword evidence="4" id="KW-0378">Hydrolase</keyword>
<dbReference type="Pfam" id="PF00877">
    <property type="entry name" value="NLPC_P60"/>
    <property type="match status" value="1"/>
</dbReference>
<dbReference type="Pfam" id="PF14464">
    <property type="entry name" value="Prok-JAB"/>
    <property type="match status" value="1"/>
</dbReference>
<evidence type="ECO:0000256" key="3">
    <source>
        <dbReference type="ARBA" id="ARBA00022723"/>
    </source>
</evidence>
<evidence type="ECO:0000313" key="10">
    <source>
        <dbReference type="EMBL" id="KPD01934.1"/>
    </source>
</evidence>
<dbReference type="Proteomes" id="UP000053226">
    <property type="component" value="Unassembled WGS sequence"/>
</dbReference>
<sequence>MITKKLTEAIFEHVKLEYPKEACGVICQKSRVKKYFPCRNLSNNPTEHFELSPEDYSIAEDWGDPIAIVHSHCGDGVTTQPSELDKLQCDATGLPWAIVSWPEGDVRIIEPRTERELEGRPFVLGHADCWSLIMDYYRQKHGIELHNYSVDRHWWDEGENLYMDNYQKAGFVDVAGEPKEGDMVIMQVQADVPNHAGIISNGMLLHHLYGQLSRQIPYSDYWRDRTVKIVRRKELL</sequence>
<dbReference type="InterPro" id="IPR000064">
    <property type="entry name" value="NLP_P60_dom"/>
</dbReference>
<dbReference type="InterPro" id="IPR028090">
    <property type="entry name" value="JAB_dom_prok"/>
</dbReference>
<dbReference type="InterPro" id="IPR000555">
    <property type="entry name" value="JAMM/MPN+_dom"/>
</dbReference>
<dbReference type="InterPro" id="IPR037518">
    <property type="entry name" value="MPN"/>
</dbReference>
<keyword evidence="2" id="KW-0645">Protease</keyword>
<dbReference type="AlphaFoldDB" id="A0A0N1KHD2"/>
<keyword evidence="5" id="KW-0788">Thiol protease</keyword>
<evidence type="ECO:0000256" key="7">
    <source>
        <dbReference type="ARBA" id="ARBA00023049"/>
    </source>
</evidence>
<dbReference type="SMART" id="SM00232">
    <property type="entry name" value="JAB_MPN"/>
    <property type="match status" value="1"/>
</dbReference>
<comment type="similarity">
    <text evidence="1">Belongs to the peptidase C40 family.</text>
</comment>
<dbReference type="Gene3D" id="3.40.140.10">
    <property type="entry name" value="Cytidine Deaminase, domain 2"/>
    <property type="match status" value="1"/>
</dbReference>
<dbReference type="GO" id="GO:0008235">
    <property type="term" value="F:metalloexopeptidase activity"/>
    <property type="evidence" value="ECO:0007669"/>
    <property type="project" value="TreeGrafter"/>
</dbReference>
<evidence type="ECO:0000256" key="1">
    <source>
        <dbReference type="ARBA" id="ARBA00007074"/>
    </source>
</evidence>
<dbReference type="GO" id="GO:0008234">
    <property type="term" value="F:cysteine-type peptidase activity"/>
    <property type="evidence" value="ECO:0007669"/>
    <property type="project" value="UniProtKB-KW"/>
</dbReference>
<feature type="domain" description="MPN" evidence="8">
    <location>
        <begin position="1"/>
        <end position="123"/>
    </location>
</feature>
<name>A0A0N1KHD2_9GAMM</name>
<evidence type="ECO:0000256" key="5">
    <source>
        <dbReference type="ARBA" id="ARBA00022807"/>
    </source>
</evidence>
<accession>A0A0N1KHD2</accession>
<dbReference type="EMBL" id="LGAA01000026">
    <property type="protein sequence ID" value="KPD01934.1"/>
    <property type="molecule type" value="Genomic_DNA"/>
</dbReference>
<dbReference type="SUPFAM" id="SSF54001">
    <property type="entry name" value="Cysteine proteinases"/>
    <property type="match status" value="1"/>
</dbReference>
<evidence type="ECO:0000259" key="9">
    <source>
        <dbReference type="PROSITE" id="PS51935"/>
    </source>
</evidence>
<dbReference type="PANTHER" id="PTHR34858:SF1">
    <property type="entry name" value="CYSO-CYSTEINE PEPTIDASE"/>
    <property type="match status" value="1"/>
</dbReference>